<feature type="region of interest" description="Disordered" evidence="1">
    <location>
        <begin position="164"/>
        <end position="336"/>
    </location>
</feature>
<protein>
    <submittedName>
        <fullName evidence="3">Putative C2 domain-containing protein</fullName>
    </submittedName>
</protein>
<keyword evidence="4" id="KW-1185">Reference proteome</keyword>
<feature type="region of interest" description="Disordered" evidence="1">
    <location>
        <begin position="508"/>
        <end position="537"/>
    </location>
</feature>
<evidence type="ECO:0000313" key="4">
    <source>
        <dbReference type="Proteomes" id="UP000238479"/>
    </source>
</evidence>
<proteinExistence type="predicted"/>
<accession>A0A2P6QRH6</accession>
<dbReference type="Gramene" id="PRQ36794">
    <property type="protein sequence ID" value="PRQ36794"/>
    <property type="gene ID" value="RchiOBHm_Chr4g0395501"/>
</dbReference>
<dbReference type="InterPro" id="IPR000008">
    <property type="entry name" value="C2_dom"/>
</dbReference>
<evidence type="ECO:0000256" key="1">
    <source>
        <dbReference type="SAM" id="MobiDB-lite"/>
    </source>
</evidence>
<dbReference type="EMBL" id="PDCK01000042">
    <property type="protein sequence ID" value="PRQ36794.1"/>
    <property type="molecule type" value="Genomic_DNA"/>
</dbReference>
<sequence>MSILNPFQLLELNVISAQDLAPVSRSMRTYAIAWVHPDRKLSTRVDTHGHNNPTWNDKFVFRVDEDFLHEDTSAVMIEIYALHWFKDVHVGTIRVLVGNLIPTPVKPHHHHPQLGMRFVALQVRRPSGRPQGILNIGVALLHSSMRSMPLYSQLSASAVGYKQLMGEDDPPRSQTHRSQSTFSKAELRRSKSDCSSMLASEVRTKEFTKKDKKSRGSSVVSGSDVSSQKNKKSRSKASSLINGSEIIRGRGRKGKASSVVSASELSRTKGKNGKPSSILSVSDVGGAKDKKGKPSSILSVSEISISDPSKRGGRDPKPTSGSEPDDPVRKPKHNGNYRAAVVHDIVAASPLSKPSPKYVVESYGNTPGRRSSVPGKSPFKMGTYDQYVTPRKSNLMVPPYLTESELGPSPSEVAAAIAKERMDQDNESSVVVGAWNEDESVEGLQSKLERWRTELPPVYDRGDFSSFPSSSEGHHTRRHTDGGGGPGLFSCFSNICGVECSIVCGGGDAGKDRKKAGGSKSSGPVGRSPSAENLSYV</sequence>
<dbReference type="Gene3D" id="2.60.40.150">
    <property type="entry name" value="C2 domain"/>
    <property type="match status" value="1"/>
</dbReference>
<feature type="compositionally biased region" description="Low complexity" evidence="1">
    <location>
        <begin position="216"/>
        <end position="227"/>
    </location>
</feature>
<feature type="domain" description="C2" evidence="2">
    <location>
        <begin position="1"/>
        <end position="110"/>
    </location>
</feature>
<dbReference type="AlphaFoldDB" id="A0A2P6QRH6"/>
<dbReference type="SUPFAM" id="SSF49562">
    <property type="entry name" value="C2 domain (Calcium/lipid-binding domain, CaLB)"/>
    <property type="match status" value="1"/>
</dbReference>
<organism evidence="3 4">
    <name type="scientific">Rosa chinensis</name>
    <name type="common">China rose</name>
    <dbReference type="NCBI Taxonomy" id="74649"/>
    <lineage>
        <taxon>Eukaryota</taxon>
        <taxon>Viridiplantae</taxon>
        <taxon>Streptophyta</taxon>
        <taxon>Embryophyta</taxon>
        <taxon>Tracheophyta</taxon>
        <taxon>Spermatophyta</taxon>
        <taxon>Magnoliopsida</taxon>
        <taxon>eudicotyledons</taxon>
        <taxon>Gunneridae</taxon>
        <taxon>Pentapetalae</taxon>
        <taxon>rosids</taxon>
        <taxon>fabids</taxon>
        <taxon>Rosales</taxon>
        <taxon>Rosaceae</taxon>
        <taxon>Rosoideae</taxon>
        <taxon>Rosoideae incertae sedis</taxon>
        <taxon>Rosa</taxon>
    </lineage>
</organism>
<dbReference type="SMART" id="SM00239">
    <property type="entry name" value="C2"/>
    <property type="match status" value="1"/>
</dbReference>
<evidence type="ECO:0000259" key="2">
    <source>
        <dbReference type="PROSITE" id="PS50004"/>
    </source>
</evidence>
<dbReference type="OMA" id="PHYMSSP"/>
<dbReference type="STRING" id="74649.A0A2P6QRH6"/>
<comment type="caution">
    <text evidence="3">The sequence shown here is derived from an EMBL/GenBank/DDBJ whole genome shotgun (WGS) entry which is preliminary data.</text>
</comment>
<evidence type="ECO:0000313" key="3">
    <source>
        <dbReference type="EMBL" id="PRQ36794.1"/>
    </source>
</evidence>
<dbReference type="InterPro" id="IPR035892">
    <property type="entry name" value="C2_domain_sf"/>
</dbReference>
<dbReference type="PANTHER" id="PTHR32246:SF143">
    <property type="entry name" value="CALCIUM-DEPENDENT LIPID-BINDING (CALB DOMAIN) FAMILY PROTEIN"/>
    <property type="match status" value="1"/>
</dbReference>
<dbReference type="Proteomes" id="UP000238479">
    <property type="component" value="Chromosome 4"/>
</dbReference>
<dbReference type="OrthoDB" id="1909968at2759"/>
<dbReference type="PANTHER" id="PTHR32246">
    <property type="entry name" value="INGRESSION PROTEIN FIC1"/>
    <property type="match status" value="1"/>
</dbReference>
<feature type="region of interest" description="Disordered" evidence="1">
    <location>
        <begin position="460"/>
        <end position="483"/>
    </location>
</feature>
<dbReference type="Pfam" id="PF00168">
    <property type="entry name" value="C2"/>
    <property type="match status" value="1"/>
</dbReference>
<feature type="compositionally biased region" description="Basic and acidic residues" evidence="1">
    <location>
        <begin position="308"/>
        <end position="317"/>
    </location>
</feature>
<reference evidence="3 4" key="1">
    <citation type="journal article" date="2018" name="Nat. Genet.">
        <title>The Rosa genome provides new insights in the design of modern roses.</title>
        <authorList>
            <person name="Bendahmane M."/>
        </authorList>
    </citation>
    <scope>NUCLEOTIDE SEQUENCE [LARGE SCALE GENOMIC DNA]</scope>
    <source>
        <strain evidence="4">cv. Old Blush</strain>
    </source>
</reference>
<gene>
    <name evidence="3" type="ORF">RchiOBHm_Chr4g0395501</name>
</gene>
<dbReference type="PROSITE" id="PS50004">
    <property type="entry name" value="C2"/>
    <property type="match status" value="1"/>
</dbReference>
<name>A0A2P6QRH6_ROSCH</name>
<dbReference type="InterPro" id="IPR044750">
    <property type="entry name" value="C2_SRC2/BAP"/>
</dbReference>
<feature type="compositionally biased region" description="Polar residues" evidence="1">
    <location>
        <begin position="172"/>
        <end position="183"/>
    </location>
</feature>
<dbReference type="GO" id="GO:0006952">
    <property type="term" value="P:defense response"/>
    <property type="evidence" value="ECO:0007669"/>
    <property type="project" value="InterPro"/>
</dbReference>
<dbReference type="CDD" id="cd04051">
    <property type="entry name" value="C2_SRC2_like"/>
    <property type="match status" value="1"/>
</dbReference>
<feature type="compositionally biased region" description="Low complexity" evidence="1">
    <location>
        <begin position="295"/>
        <end position="306"/>
    </location>
</feature>